<dbReference type="InterPro" id="IPR040079">
    <property type="entry name" value="Glutathione_S-Trfase"/>
</dbReference>
<dbReference type="PANTHER" id="PTHR44051">
    <property type="entry name" value="GLUTATHIONE S-TRANSFERASE-RELATED"/>
    <property type="match status" value="1"/>
</dbReference>
<dbReference type="PROSITE" id="PS50404">
    <property type="entry name" value="GST_NTER"/>
    <property type="match status" value="1"/>
</dbReference>
<feature type="domain" description="GST C-terminal" evidence="2">
    <location>
        <begin position="84"/>
        <end position="209"/>
    </location>
</feature>
<dbReference type="AlphaFoldDB" id="A0A1G6L7B8"/>
<evidence type="ECO:0000313" key="4">
    <source>
        <dbReference type="Proteomes" id="UP000199628"/>
    </source>
</evidence>
<dbReference type="OrthoDB" id="9810080at2"/>
<protein>
    <submittedName>
        <fullName evidence="3">Glutathione S-transferase</fullName>
    </submittedName>
</protein>
<organism evidence="3 4">
    <name type="scientific">Ruegeria marina</name>
    <dbReference type="NCBI Taxonomy" id="639004"/>
    <lineage>
        <taxon>Bacteria</taxon>
        <taxon>Pseudomonadati</taxon>
        <taxon>Pseudomonadota</taxon>
        <taxon>Alphaproteobacteria</taxon>
        <taxon>Rhodobacterales</taxon>
        <taxon>Roseobacteraceae</taxon>
        <taxon>Ruegeria</taxon>
    </lineage>
</organism>
<name>A0A1G6L7B8_9RHOB</name>
<dbReference type="RefSeq" id="WP_093027631.1">
    <property type="nucleotide sequence ID" value="NZ_FMZV01000002.1"/>
</dbReference>
<proteinExistence type="predicted"/>
<evidence type="ECO:0000259" key="1">
    <source>
        <dbReference type="PROSITE" id="PS50404"/>
    </source>
</evidence>
<dbReference type="STRING" id="639004.SAMN04488239_102153"/>
<dbReference type="Pfam" id="PF00043">
    <property type="entry name" value="GST_C"/>
    <property type="match status" value="1"/>
</dbReference>
<dbReference type="SFLD" id="SFLDG00358">
    <property type="entry name" value="Main_(cytGST)"/>
    <property type="match status" value="1"/>
</dbReference>
<dbReference type="InterPro" id="IPR036249">
    <property type="entry name" value="Thioredoxin-like_sf"/>
</dbReference>
<dbReference type="InterPro" id="IPR004045">
    <property type="entry name" value="Glutathione_S-Trfase_N"/>
</dbReference>
<dbReference type="Gene3D" id="3.40.30.10">
    <property type="entry name" value="Glutaredoxin"/>
    <property type="match status" value="1"/>
</dbReference>
<dbReference type="PROSITE" id="PS50405">
    <property type="entry name" value="GST_CTER"/>
    <property type="match status" value="1"/>
</dbReference>
<dbReference type="GO" id="GO:0016740">
    <property type="term" value="F:transferase activity"/>
    <property type="evidence" value="ECO:0007669"/>
    <property type="project" value="UniProtKB-KW"/>
</dbReference>
<feature type="domain" description="GST N-terminal" evidence="1">
    <location>
        <begin position="1"/>
        <end position="81"/>
    </location>
</feature>
<dbReference type="InterPro" id="IPR010987">
    <property type="entry name" value="Glutathione-S-Trfase_C-like"/>
</dbReference>
<dbReference type="InterPro" id="IPR036282">
    <property type="entry name" value="Glutathione-S-Trfase_C_sf"/>
</dbReference>
<evidence type="ECO:0000313" key="3">
    <source>
        <dbReference type="EMBL" id="SDC38645.1"/>
    </source>
</evidence>
<dbReference type="EMBL" id="FMZV01000002">
    <property type="protein sequence ID" value="SDC38645.1"/>
    <property type="molecule type" value="Genomic_DNA"/>
</dbReference>
<dbReference type="Proteomes" id="UP000199628">
    <property type="component" value="Unassembled WGS sequence"/>
</dbReference>
<sequence length="209" mass="22927">MKLHVFPPSPNSRKVLVVNSHLGLDLPLEMVNLATGEQYAPGFVALNPNAKVPVLEYADGSTLWESNAIMARLCAETDTALWPKSDNRYDILRWQYWETAHWTPALSPFISRHIFGQMDADLDTATTQAAKFGTVLDTHLAGRNWLVGDGVTLADISVACILSLRAQCHYPLDGFSNIQRWIAAVEALPAWQSAEGIVQATLAKVQAAS</sequence>
<accession>A0A1G6L7B8</accession>
<dbReference type="SUPFAM" id="SSF47616">
    <property type="entry name" value="GST C-terminal domain-like"/>
    <property type="match status" value="1"/>
</dbReference>
<keyword evidence="4" id="KW-1185">Reference proteome</keyword>
<reference evidence="4" key="1">
    <citation type="submission" date="2016-10" db="EMBL/GenBank/DDBJ databases">
        <authorList>
            <person name="Varghese N."/>
            <person name="Submissions S."/>
        </authorList>
    </citation>
    <scope>NUCLEOTIDE SEQUENCE [LARGE SCALE GENOMIC DNA]</scope>
    <source>
        <strain evidence="4">CGMCC 1.9108</strain>
    </source>
</reference>
<gene>
    <name evidence="3" type="ORF">SAMN04488239_102153</name>
</gene>
<keyword evidence="3" id="KW-0808">Transferase</keyword>
<dbReference type="Pfam" id="PF13409">
    <property type="entry name" value="GST_N_2"/>
    <property type="match status" value="1"/>
</dbReference>
<dbReference type="InterPro" id="IPR004046">
    <property type="entry name" value="GST_C"/>
</dbReference>
<dbReference type="Gene3D" id="1.20.1050.10">
    <property type="match status" value="1"/>
</dbReference>
<evidence type="ECO:0000259" key="2">
    <source>
        <dbReference type="PROSITE" id="PS50405"/>
    </source>
</evidence>
<dbReference type="SFLD" id="SFLDS00019">
    <property type="entry name" value="Glutathione_Transferase_(cytos"/>
    <property type="match status" value="1"/>
</dbReference>
<dbReference type="PANTHER" id="PTHR44051:SF8">
    <property type="entry name" value="GLUTATHIONE S-TRANSFERASE GSTA"/>
    <property type="match status" value="1"/>
</dbReference>
<dbReference type="SUPFAM" id="SSF52833">
    <property type="entry name" value="Thioredoxin-like"/>
    <property type="match status" value="1"/>
</dbReference>